<proteinExistence type="inferred from homology"/>
<gene>
    <name evidence="6" type="ORF">GGX14DRAFT_360306</name>
</gene>
<dbReference type="Gene3D" id="2.40.70.10">
    <property type="entry name" value="Acid Proteases"/>
    <property type="match status" value="2"/>
</dbReference>
<dbReference type="SUPFAM" id="SSF50630">
    <property type="entry name" value="Acid proteases"/>
    <property type="match status" value="1"/>
</dbReference>
<dbReference type="GO" id="GO:0006508">
    <property type="term" value="P:proteolysis"/>
    <property type="evidence" value="ECO:0007669"/>
    <property type="project" value="UniProtKB-KW"/>
</dbReference>
<dbReference type="EMBL" id="JARJCW010000020">
    <property type="protein sequence ID" value="KAJ7213858.1"/>
    <property type="molecule type" value="Genomic_DNA"/>
</dbReference>
<reference evidence="6" key="1">
    <citation type="submission" date="2023-03" db="EMBL/GenBank/DDBJ databases">
        <title>Massive genome expansion in bonnet fungi (Mycena s.s.) driven by repeated elements and novel gene families across ecological guilds.</title>
        <authorList>
            <consortium name="Lawrence Berkeley National Laboratory"/>
            <person name="Harder C.B."/>
            <person name="Miyauchi S."/>
            <person name="Viragh M."/>
            <person name="Kuo A."/>
            <person name="Thoen E."/>
            <person name="Andreopoulos B."/>
            <person name="Lu D."/>
            <person name="Skrede I."/>
            <person name="Drula E."/>
            <person name="Henrissat B."/>
            <person name="Morin E."/>
            <person name="Kohler A."/>
            <person name="Barry K."/>
            <person name="LaButti K."/>
            <person name="Morin E."/>
            <person name="Salamov A."/>
            <person name="Lipzen A."/>
            <person name="Mereny Z."/>
            <person name="Hegedus B."/>
            <person name="Baldrian P."/>
            <person name="Stursova M."/>
            <person name="Weitz H."/>
            <person name="Taylor A."/>
            <person name="Grigoriev I.V."/>
            <person name="Nagy L.G."/>
            <person name="Martin F."/>
            <person name="Kauserud H."/>
        </authorList>
    </citation>
    <scope>NUCLEOTIDE SEQUENCE</scope>
    <source>
        <strain evidence="6">9144</strain>
    </source>
</reference>
<dbReference type="CDD" id="cd05471">
    <property type="entry name" value="pepsin_like"/>
    <property type="match status" value="1"/>
</dbReference>
<dbReference type="PROSITE" id="PS00141">
    <property type="entry name" value="ASP_PROTEASE"/>
    <property type="match status" value="2"/>
</dbReference>
<comment type="similarity">
    <text evidence="1 4">Belongs to the peptidase A1 family.</text>
</comment>
<feature type="active site" evidence="3">
    <location>
        <position position="210"/>
    </location>
</feature>
<keyword evidence="4" id="KW-0645">Protease</keyword>
<dbReference type="Pfam" id="PF00026">
    <property type="entry name" value="Asp"/>
    <property type="match status" value="1"/>
</dbReference>
<name>A0AAD6VIF0_9AGAR</name>
<dbReference type="PRINTS" id="PR00792">
    <property type="entry name" value="PEPSIN"/>
</dbReference>
<dbReference type="AlphaFoldDB" id="A0AAD6VIF0"/>
<evidence type="ECO:0000256" key="1">
    <source>
        <dbReference type="ARBA" id="ARBA00007447"/>
    </source>
</evidence>
<dbReference type="InterPro" id="IPR001461">
    <property type="entry name" value="Aspartic_peptidase_A1"/>
</dbReference>
<evidence type="ECO:0000259" key="5">
    <source>
        <dbReference type="PROSITE" id="PS51767"/>
    </source>
</evidence>
<feature type="active site" evidence="3">
    <location>
        <position position="22"/>
    </location>
</feature>
<dbReference type="PROSITE" id="PS51767">
    <property type="entry name" value="PEPTIDASE_A1"/>
    <property type="match status" value="1"/>
</dbReference>
<keyword evidence="7" id="KW-1185">Reference proteome</keyword>
<accession>A0AAD6VIF0</accession>
<dbReference type="PANTHER" id="PTHR47966">
    <property type="entry name" value="BETA-SITE APP-CLEAVING ENZYME, ISOFORM A-RELATED"/>
    <property type="match status" value="1"/>
</dbReference>
<feature type="non-terminal residue" evidence="6">
    <location>
        <position position="1"/>
    </location>
</feature>
<dbReference type="GO" id="GO:0004190">
    <property type="term" value="F:aspartic-type endopeptidase activity"/>
    <property type="evidence" value="ECO:0007669"/>
    <property type="project" value="UniProtKB-KW"/>
</dbReference>
<dbReference type="InterPro" id="IPR001969">
    <property type="entry name" value="Aspartic_peptidase_AS"/>
</dbReference>
<feature type="domain" description="Peptidase A1" evidence="5">
    <location>
        <begin position="4"/>
        <end position="329"/>
    </location>
</feature>
<evidence type="ECO:0000256" key="4">
    <source>
        <dbReference type="RuleBase" id="RU000454"/>
    </source>
</evidence>
<dbReference type="PANTHER" id="PTHR47966:SF51">
    <property type="entry name" value="BETA-SITE APP-CLEAVING ENZYME, ISOFORM A-RELATED"/>
    <property type="match status" value="1"/>
</dbReference>
<keyword evidence="2 4" id="KW-0064">Aspartyl protease</keyword>
<evidence type="ECO:0000256" key="2">
    <source>
        <dbReference type="ARBA" id="ARBA00022750"/>
    </source>
</evidence>
<evidence type="ECO:0000256" key="3">
    <source>
        <dbReference type="PIRSR" id="PIRSR601461-1"/>
    </source>
</evidence>
<keyword evidence="4" id="KW-0378">Hydrolase</keyword>
<dbReference type="InterPro" id="IPR021109">
    <property type="entry name" value="Peptidase_aspartic_dom_sf"/>
</dbReference>
<evidence type="ECO:0000313" key="6">
    <source>
        <dbReference type="EMBL" id="KAJ7213858.1"/>
    </source>
</evidence>
<dbReference type="Proteomes" id="UP001219525">
    <property type="component" value="Unassembled WGS sequence"/>
</dbReference>
<dbReference type="InterPro" id="IPR033121">
    <property type="entry name" value="PEPTIDASE_A1"/>
</dbReference>
<dbReference type="InterPro" id="IPR034164">
    <property type="entry name" value="Pepsin-like_dom"/>
</dbReference>
<comment type="caution">
    <text evidence="6">The sequence shown here is derived from an EMBL/GenBank/DDBJ whole genome shotgun (WGS) entry which is preliminary data.</text>
</comment>
<protein>
    <submittedName>
        <fullName evidence="6">Aspartic peptidase domain-containing protein</fullName>
    </submittedName>
</protein>
<evidence type="ECO:0000313" key="7">
    <source>
        <dbReference type="Proteomes" id="UP001219525"/>
    </source>
</evidence>
<sequence length="339" mass="36598">GVTYLASVGVGSPATYYNLLIDTGSSNTWIKNDNGQYKPTSTSKARIYPSFTSNSYQVTYGSGNCKGTEYTDQVTMSPQLVIKDQSIGVATEANDMNGMDGILGIGPRALTRGMRTPSNADGIPTITDNMLRQKLISQECLGIYYEPTTGANAPNGCLSFGGPDSSKYIKDTLNYVPITKISPACNYWGLEQSISYGGQEVMPSCAGIADTGTTLLMLPNKAMDAYQQMTGAVMDPTCGLLTVTEEQYNNMDSLMFNIGGVQYELTKNAQIWPRCMNSMLGLPPNKIALIFASMGDIGDSDGLCFINGFAWLQRFYSVYDSTNCKLGFATTKDTMATTN</sequence>
<organism evidence="6 7">
    <name type="scientific">Mycena pura</name>
    <dbReference type="NCBI Taxonomy" id="153505"/>
    <lineage>
        <taxon>Eukaryota</taxon>
        <taxon>Fungi</taxon>
        <taxon>Dikarya</taxon>
        <taxon>Basidiomycota</taxon>
        <taxon>Agaricomycotina</taxon>
        <taxon>Agaricomycetes</taxon>
        <taxon>Agaricomycetidae</taxon>
        <taxon>Agaricales</taxon>
        <taxon>Marasmiineae</taxon>
        <taxon>Mycenaceae</taxon>
        <taxon>Mycena</taxon>
    </lineage>
</organism>